<dbReference type="RefSeq" id="WP_104373567.1">
    <property type="nucleotide sequence ID" value="NZ_BFAV01000172.1"/>
</dbReference>
<name>A0A2L2XGX9_9FIRM</name>
<evidence type="ECO:0000313" key="2">
    <source>
        <dbReference type="Proteomes" id="UP000239549"/>
    </source>
</evidence>
<dbReference type="OrthoDB" id="1679953at2"/>
<dbReference type="Proteomes" id="UP000239549">
    <property type="component" value="Unassembled WGS sequence"/>
</dbReference>
<accession>A0A2L2XGX9</accession>
<gene>
    <name evidence="1" type="ORF">DCCM_4627</name>
</gene>
<dbReference type="AlphaFoldDB" id="A0A2L2XGX9"/>
<organism evidence="1 2">
    <name type="scientific">Desulfocucumis palustris</name>
    <dbReference type="NCBI Taxonomy" id="1898651"/>
    <lineage>
        <taxon>Bacteria</taxon>
        <taxon>Bacillati</taxon>
        <taxon>Bacillota</taxon>
        <taxon>Clostridia</taxon>
        <taxon>Eubacteriales</taxon>
        <taxon>Desulfocucumaceae</taxon>
        <taxon>Desulfocucumis</taxon>
    </lineage>
</organism>
<protein>
    <submittedName>
        <fullName evidence="1">Uncharacterized protein</fullName>
    </submittedName>
</protein>
<keyword evidence="2" id="KW-1185">Reference proteome</keyword>
<proteinExistence type="predicted"/>
<reference evidence="2" key="1">
    <citation type="submission" date="2018-02" db="EMBL/GenBank/DDBJ databases">
        <title>Genome sequence of Desulfocucumis palustris strain NAW-5.</title>
        <authorList>
            <person name="Watanabe M."/>
            <person name="Kojima H."/>
            <person name="Fukui M."/>
        </authorList>
    </citation>
    <scope>NUCLEOTIDE SEQUENCE [LARGE SCALE GENOMIC DNA]</scope>
    <source>
        <strain evidence="2">NAW-5</strain>
    </source>
</reference>
<dbReference type="EMBL" id="BFAV01000172">
    <property type="protein sequence ID" value="GBF35498.1"/>
    <property type="molecule type" value="Genomic_DNA"/>
</dbReference>
<evidence type="ECO:0000313" key="1">
    <source>
        <dbReference type="EMBL" id="GBF35498.1"/>
    </source>
</evidence>
<sequence>MRAAIGQKLIDVIPEIEGRVLEFHTANANTAKPYLVLKQGADSKELPRADLFGNNVDAGVLSVRMGPDVTPWAGFLRNIEIWPYVSASESFQNVDNLVEKITGALEGQQLTASGGDWFTCRYLGTLGGDCIDTGLDVISRGLKFVVLALQPVPGTDNVENDPWLEALSGWTESLLGTGWAVYRNLWPVNYKNPAVLWRLSKVETRERARYFFEVQKTFTGHVLGAGINEQQWAVVMIARQLGGAIKILLDGADRRYLTVGRPRVEYEADAFNTGQLSVTLRQLASRAGDEAPLISAVHNKGTM</sequence>
<comment type="caution">
    <text evidence="1">The sequence shown here is derived from an EMBL/GenBank/DDBJ whole genome shotgun (WGS) entry which is preliminary data.</text>
</comment>